<name>Q67NQ8_SYMTH</name>
<dbReference type="Proteomes" id="UP000000417">
    <property type="component" value="Chromosome"/>
</dbReference>
<evidence type="ECO:0000313" key="1">
    <source>
        <dbReference type="EMBL" id="BAD40685.1"/>
    </source>
</evidence>
<dbReference type="HOGENOM" id="CLU_1045558_0_0_9"/>
<dbReference type="InterPro" id="IPR021109">
    <property type="entry name" value="Peptidase_aspartic_dom_sf"/>
</dbReference>
<dbReference type="SUPFAM" id="SSF50630">
    <property type="entry name" value="Acid proteases"/>
    <property type="match status" value="1"/>
</dbReference>
<reference evidence="1 2" key="1">
    <citation type="journal article" date="2004" name="Nucleic Acids Res.">
        <title>Genome sequence of Symbiobacterium thermophilum, an uncultivable bacterium that depends on microbial commensalism.</title>
        <authorList>
            <person name="Ueda K."/>
            <person name="Yamashita A."/>
            <person name="Ishikawa J."/>
            <person name="Shimada M."/>
            <person name="Watsuji T."/>
            <person name="Morimura K."/>
            <person name="Ikeda H."/>
            <person name="Hattori M."/>
            <person name="Beppu T."/>
        </authorList>
    </citation>
    <scope>NUCLEOTIDE SEQUENCE [LARGE SCALE GENOMIC DNA]</scope>
    <source>
        <strain evidence="2">T / IAM 14863</strain>
    </source>
</reference>
<gene>
    <name evidence="1" type="ordered locus">STH1700</name>
</gene>
<dbReference type="KEGG" id="sth:STH1700"/>
<proteinExistence type="predicted"/>
<dbReference type="OrthoDB" id="7595324at2"/>
<dbReference type="Gene3D" id="2.40.70.10">
    <property type="entry name" value="Acid Proteases"/>
    <property type="match status" value="1"/>
</dbReference>
<dbReference type="Pfam" id="PF13650">
    <property type="entry name" value="Asp_protease_2"/>
    <property type="match status" value="1"/>
</dbReference>
<protein>
    <recommendedName>
        <fullName evidence="3">Peptidase A2 domain-containing protein</fullName>
    </recommendedName>
</protein>
<dbReference type="EMBL" id="AP006840">
    <property type="protein sequence ID" value="BAD40685.1"/>
    <property type="molecule type" value="Genomic_DNA"/>
</dbReference>
<keyword evidence="2" id="KW-1185">Reference proteome</keyword>
<dbReference type="RefSeq" id="WP_011195828.1">
    <property type="nucleotide sequence ID" value="NC_006177.1"/>
</dbReference>
<organism evidence="1 2">
    <name type="scientific">Symbiobacterium thermophilum (strain DSM 24528 / JCM 14929 / IAM 14863 / T)</name>
    <dbReference type="NCBI Taxonomy" id="292459"/>
    <lineage>
        <taxon>Bacteria</taxon>
        <taxon>Bacillati</taxon>
        <taxon>Bacillota</taxon>
        <taxon>Clostridia</taxon>
        <taxon>Eubacteriales</taxon>
        <taxon>Symbiobacteriaceae</taxon>
        <taxon>Symbiobacterium</taxon>
    </lineage>
</organism>
<evidence type="ECO:0008006" key="3">
    <source>
        <dbReference type="Google" id="ProtNLM"/>
    </source>
</evidence>
<evidence type="ECO:0000313" key="2">
    <source>
        <dbReference type="Proteomes" id="UP000000417"/>
    </source>
</evidence>
<dbReference type="STRING" id="292459.STH1700"/>
<dbReference type="AlphaFoldDB" id="Q67NQ8"/>
<sequence>MEFLLLYDLHLFAQVEVAGQKRLANIDTGANIDLAFGVFEGVEMLDGEEGPVHGAVGEVRLRSGRVPDVRLLDEQVGPLQVAISDENGYEKHPFPVSMRLGAKTLLSRPLLLDFKGLRMGRERLPDSYPRVAAPLEFVCGVPFVEIELGGRRLRALFDTAAGMSVLNTAHLDDLGLRPEVLYETQATDSSGTTVTLPVGRTRGLQIGGLALGDCEYLMLDLSAIEEIMGTRIDLGLGLNTLLASSTVWYLDPQAGRVQVTDVGLPA</sequence>
<accession>Q67NQ8</accession>